<reference evidence="3 4" key="1">
    <citation type="journal article" date="2011" name="Int. J. Syst. Evol. Microbiol.">
        <title>Zhongshania antarctica gen. nov., sp. nov. and Zhongshania guokunii sp. nov., gammaproteobacteria respectively isolated from coastal attached (fast) ice and surface seawater of the Antarctic.</title>
        <authorList>
            <person name="Li H.J."/>
            <person name="Zhang X.Y."/>
            <person name="Chen C.X."/>
            <person name="Zhang Y.J."/>
            <person name="Gao Z.M."/>
            <person name="Yu Y."/>
            <person name="Chen X.L."/>
            <person name="Chen B."/>
            <person name="Zhang Y.Z."/>
        </authorList>
    </citation>
    <scope>NUCLEOTIDE SEQUENCE [LARGE SCALE GENOMIC DNA]</scope>
    <source>
        <strain evidence="3 4">15-R06ZXC-3</strain>
    </source>
</reference>
<keyword evidence="1" id="KW-1133">Transmembrane helix</keyword>
<dbReference type="GO" id="GO:0008233">
    <property type="term" value="F:peptidase activity"/>
    <property type="evidence" value="ECO:0007669"/>
    <property type="project" value="UniProtKB-KW"/>
</dbReference>
<keyword evidence="3" id="KW-0645">Protease</keyword>
<gene>
    <name evidence="3" type="ORF">AB4874_10855</name>
</gene>
<sequence length="250" mass="26691">MRAQSAGFFVPFFVWLFLGSLGLLALSLGQDIDALRELGAFPDVSDHVLRALIVVQPFILLVVGTGAGVALGERVGLRSWVTARLRGDLPPVMHVSSLALAALLGFGTGAVVVFLDRVFAPWIGLPSVASLPDIGTAIMAISYGGITEELTLRYGLMTFLVWVGAKVWTTRPPGLFLGVVFLSAILFGVGHLPAMAALTPLNPIVILRTVGLNALLGLAFGWLFWRRGLEHTMVAHIATHLAFWSVAVTL</sequence>
<feature type="transmembrane region" description="Helical" evidence="1">
    <location>
        <begin position="205"/>
        <end position="225"/>
    </location>
</feature>
<feature type="transmembrane region" description="Helical" evidence="1">
    <location>
        <begin position="175"/>
        <end position="198"/>
    </location>
</feature>
<organism evidence="3 4">
    <name type="scientific">Thioclava arctica</name>
    <dbReference type="NCBI Taxonomy" id="3238301"/>
    <lineage>
        <taxon>Bacteria</taxon>
        <taxon>Pseudomonadati</taxon>
        <taxon>Pseudomonadota</taxon>
        <taxon>Alphaproteobacteria</taxon>
        <taxon>Rhodobacterales</taxon>
        <taxon>Paracoccaceae</taxon>
        <taxon>Thioclava</taxon>
    </lineage>
</organism>
<dbReference type="GO" id="GO:0006508">
    <property type="term" value="P:proteolysis"/>
    <property type="evidence" value="ECO:0007669"/>
    <property type="project" value="UniProtKB-KW"/>
</dbReference>
<evidence type="ECO:0000256" key="1">
    <source>
        <dbReference type="SAM" id="Phobius"/>
    </source>
</evidence>
<evidence type="ECO:0000313" key="4">
    <source>
        <dbReference type="Proteomes" id="UP001557465"/>
    </source>
</evidence>
<proteinExistence type="predicted"/>
<protein>
    <submittedName>
        <fullName evidence="3">CPBP family glutamic-type intramembrane protease</fullName>
    </submittedName>
</protein>
<dbReference type="EMBL" id="JBFRYC010000005">
    <property type="protein sequence ID" value="MEX1662144.1"/>
    <property type="molecule type" value="Genomic_DNA"/>
</dbReference>
<keyword evidence="4" id="KW-1185">Reference proteome</keyword>
<dbReference type="Proteomes" id="UP001557465">
    <property type="component" value="Unassembled WGS sequence"/>
</dbReference>
<feature type="transmembrane region" description="Helical" evidence="1">
    <location>
        <begin position="121"/>
        <end position="143"/>
    </location>
</feature>
<keyword evidence="1" id="KW-0472">Membrane</keyword>
<evidence type="ECO:0000313" key="3">
    <source>
        <dbReference type="EMBL" id="MEX1662144.1"/>
    </source>
</evidence>
<comment type="caution">
    <text evidence="3">The sequence shown here is derived from an EMBL/GenBank/DDBJ whole genome shotgun (WGS) entry which is preliminary data.</text>
</comment>
<keyword evidence="1" id="KW-0812">Transmembrane</keyword>
<name>A0ABV3TLC7_9RHOB</name>
<dbReference type="Pfam" id="PF02517">
    <property type="entry name" value="Rce1-like"/>
    <property type="match status" value="1"/>
</dbReference>
<feature type="transmembrane region" description="Helical" evidence="1">
    <location>
        <begin position="92"/>
        <end position="115"/>
    </location>
</feature>
<feature type="domain" description="CAAX prenyl protease 2/Lysostaphin resistance protein A-like" evidence="2">
    <location>
        <begin position="136"/>
        <end position="240"/>
    </location>
</feature>
<keyword evidence="3" id="KW-0378">Hydrolase</keyword>
<accession>A0ABV3TLC7</accession>
<feature type="transmembrane region" description="Helical" evidence="1">
    <location>
        <begin position="53"/>
        <end position="71"/>
    </location>
</feature>
<dbReference type="RefSeq" id="WP_368391996.1">
    <property type="nucleotide sequence ID" value="NZ_JBFRYC010000005.1"/>
</dbReference>
<dbReference type="InterPro" id="IPR003675">
    <property type="entry name" value="Rce1/LyrA-like_dom"/>
</dbReference>
<evidence type="ECO:0000259" key="2">
    <source>
        <dbReference type="Pfam" id="PF02517"/>
    </source>
</evidence>